<dbReference type="STRING" id="582851.GCA_900162665_03548"/>
<reference evidence="2 3" key="1">
    <citation type="submission" date="2019-07" db="EMBL/GenBank/DDBJ databases">
        <title>Whole genome shotgun sequence of Oceanobacillus sojae NBRC 105379.</title>
        <authorList>
            <person name="Hosoyama A."/>
            <person name="Uohara A."/>
            <person name="Ohji S."/>
            <person name="Ichikawa N."/>
        </authorList>
    </citation>
    <scope>NUCLEOTIDE SEQUENCE [LARGE SCALE GENOMIC DNA]</scope>
    <source>
        <strain evidence="2 3">NBRC 105379</strain>
    </source>
</reference>
<dbReference type="EMBL" id="BJYM01000032">
    <property type="protein sequence ID" value="GEN89880.1"/>
    <property type="molecule type" value="Genomic_DNA"/>
</dbReference>
<dbReference type="PANTHER" id="PTHR34219">
    <property type="entry name" value="IRON-REGULATED INNER MEMBRANE PROTEIN-RELATED"/>
    <property type="match status" value="1"/>
</dbReference>
<accession>A0A511ZR02</accession>
<dbReference type="RefSeq" id="WP_246145295.1">
    <property type="nucleotide sequence ID" value="NZ_BJYM01000032.1"/>
</dbReference>
<evidence type="ECO:0000313" key="3">
    <source>
        <dbReference type="Proteomes" id="UP000321558"/>
    </source>
</evidence>
<sequence length="115" mass="13412">MYVGIIIAPFLMIHAITGSVYLFKPQVEKFLYDDYYTVADQGEKPIHSKVVDTVKEECPNSDVNNYWPCDAADRSAEVKINDWWPRKMRMAGVLYPRLKSRKRTFIRDLHVVPGF</sequence>
<keyword evidence="3" id="KW-1185">Reference proteome</keyword>
<dbReference type="AlphaFoldDB" id="A0A511ZR02"/>
<dbReference type="Pfam" id="PF03929">
    <property type="entry name" value="PepSY_TM"/>
    <property type="match status" value="1"/>
</dbReference>
<dbReference type="PANTHER" id="PTHR34219:SF1">
    <property type="entry name" value="PEPSY DOMAIN-CONTAINING PROTEIN"/>
    <property type="match status" value="1"/>
</dbReference>
<evidence type="ECO:0000256" key="1">
    <source>
        <dbReference type="SAM" id="Phobius"/>
    </source>
</evidence>
<dbReference type="InterPro" id="IPR005625">
    <property type="entry name" value="PepSY-ass_TM"/>
</dbReference>
<keyword evidence="1" id="KW-0812">Transmembrane</keyword>
<protein>
    <submittedName>
        <fullName evidence="2">Uncharacterized protein</fullName>
    </submittedName>
</protein>
<dbReference type="Proteomes" id="UP000321558">
    <property type="component" value="Unassembled WGS sequence"/>
</dbReference>
<feature type="transmembrane region" description="Helical" evidence="1">
    <location>
        <begin position="6"/>
        <end position="23"/>
    </location>
</feature>
<proteinExistence type="predicted"/>
<gene>
    <name evidence="2" type="ORF">OSO01_46190</name>
</gene>
<evidence type="ECO:0000313" key="2">
    <source>
        <dbReference type="EMBL" id="GEN89880.1"/>
    </source>
</evidence>
<keyword evidence="1" id="KW-1133">Transmembrane helix</keyword>
<comment type="caution">
    <text evidence="2">The sequence shown here is derived from an EMBL/GenBank/DDBJ whole genome shotgun (WGS) entry which is preliminary data.</text>
</comment>
<organism evidence="2 3">
    <name type="scientific">Oceanobacillus sojae</name>
    <dbReference type="NCBI Taxonomy" id="582851"/>
    <lineage>
        <taxon>Bacteria</taxon>
        <taxon>Bacillati</taxon>
        <taxon>Bacillota</taxon>
        <taxon>Bacilli</taxon>
        <taxon>Bacillales</taxon>
        <taxon>Bacillaceae</taxon>
        <taxon>Oceanobacillus</taxon>
    </lineage>
</organism>
<keyword evidence="1" id="KW-0472">Membrane</keyword>
<name>A0A511ZR02_9BACI</name>